<feature type="compositionally biased region" description="Polar residues" evidence="2">
    <location>
        <begin position="714"/>
        <end position="725"/>
    </location>
</feature>
<gene>
    <name evidence="3" type="ORF">A0J61_01678</name>
</gene>
<evidence type="ECO:0000313" key="3">
    <source>
        <dbReference type="EMBL" id="OBZ90261.1"/>
    </source>
</evidence>
<keyword evidence="4" id="KW-1185">Reference proteome</keyword>
<evidence type="ECO:0000256" key="2">
    <source>
        <dbReference type="SAM" id="MobiDB-lite"/>
    </source>
</evidence>
<sequence length="774" mass="88729">MRHKPAISKAVSLPAIDLETRVERSLSYRHDLSILEEDWQNSSQQLGITSSTSSFDVCHCCGQQFCENLDYYNRTIRKLESDTRLAAEIGQGLLHKHETFVTESNQQKAQLEKQVTEYHQKLIELEQSLDELENEKDQLLSDKNKWLWEYQKSQKILDETVSDLQMANEKCKQLSMELKSKSEELEKLRLFKFMVRNSESREEMLTSKLEDTNQELALCRRNELVLESKMKKLRMRYGIYSIAYFNKKQKTKIGSVETLHDTHEQLTKHLEQNISSHRTVDNEDAIKCISADQNNSTDDLIHLIKELSLSNAKLKSELLSCKDQLLEAQEEVVALGQMEGKQKIRRVAAFKEKKKTEPVPVRSETFLPAPIPSVSSSLPTSSVTGPPLSDTSPIVHHHYHYYLKNNQSQIPDDMKSSSSTQTNTSQESSLHQLDMIEVKCKTNSIRESPSQSDMSLGKRDEDTPFVVLREYVTQLLDKLRGSDTRALNRQLRRAFDIQELSRMSNAMIENILLEIEALDSRFLWWTDTTGDFFPLLELLKDMLKELGLLKSTINELQLAYVKKIEESEQRVQEEVIKKRQQQRKQYLQHHRKSDMLDTKPLSWFTNIFITRSPKTMRRSSGRHNSYDSNFHTGSTMTNTSTLMVIEDEPIAEEEESSGVHKHPEEDNPVPRIAGRNTFPRPIPEMPVKRKPKPVYMPHSVPSLGGGGPFASPQMHASSSTGTSNRAHLGVRNKRSYPRVHIDYEGIGPAAIRPIPSDRDLSGTTNFSSSWLGGK</sequence>
<feature type="region of interest" description="Disordered" evidence="2">
    <location>
        <begin position="747"/>
        <end position="774"/>
    </location>
</feature>
<dbReference type="AlphaFoldDB" id="A0A1C7NMA0"/>
<dbReference type="STRING" id="101091.A0A1C7NMA0"/>
<organism evidence="3 4">
    <name type="scientific">Choanephora cucurbitarum</name>
    <dbReference type="NCBI Taxonomy" id="101091"/>
    <lineage>
        <taxon>Eukaryota</taxon>
        <taxon>Fungi</taxon>
        <taxon>Fungi incertae sedis</taxon>
        <taxon>Mucoromycota</taxon>
        <taxon>Mucoromycotina</taxon>
        <taxon>Mucoromycetes</taxon>
        <taxon>Mucorales</taxon>
        <taxon>Mucorineae</taxon>
        <taxon>Choanephoraceae</taxon>
        <taxon>Choanephoroideae</taxon>
        <taxon>Choanephora</taxon>
    </lineage>
</organism>
<dbReference type="EMBL" id="LUGH01000056">
    <property type="protein sequence ID" value="OBZ90261.1"/>
    <property type="molecule type" value="Genomic_DNA"/>
</dbReference>
<proteinExistence type="predicted"/>
<protein>
    <submittedName>
        <fullName evidence="3">Uncharacterized protein</fullName>
    </submittedName>
</protein>
<feature type="region of interest" description="Disordered" evidence="2">
    <location>
        <begin position="615"/>
        <end position="635"/>
    </location>
</feature>
<dbReference type="OrthoDB" id="4088568at2759"/>
<feature type="region of interest" description="Disordered" evidence="2">
    <location>
        <begin position="408"/>
        <end position="431"/>
    </location>
</feature>
<feature type="coiled-coil region" evidence="1">
    <location>
        <begin position="539"/>
        <end position="584"/>
    </location>
</feature>
<keyword evidence="1" id="KW-0175">Coiled coil</keyword>
<feature type="coiled-coil region" evidence="1">
    <location>
        <begin position="101"/>
        <end position="215"/>
    </location>
</feature>
<accession>A0A1C7NMA0</accession>
<evidence type="ECO:0000313" key="4">
    <source>
        <dbReference type="Proteomes" id="UP000093000"/>
    </source>
</evidence>
<evidence type="ECO:0000256" key="1">
    <source>
        <dbReference type="SAM" id="Coils"/>
    </source>
</evidence>
<feature type="compositionally biased region" description="Low complexity" evidence="2">
    <location>
        <begin position="416"/>
        <end position="429"/>
    </location>
</feature>
<feature type="compositionally biased region" description="Polar residues" evidence="2">
    <location>
        <begin position="761"/>
        <end position="774"/>
    </location>
</feature>
<name>A0A1C7NMA0_9FUNG</name>
<feature type="compositionally biased region" description="Polar residues" evidence="2">
    <location>
        <begin position="622"/>
        <end position="635"/>
    </location>
</feature>
<comment type="caution">
    <text evidence="3">The sequence shown here is derived from an EMBL/GenBank/DDBJ whole genome shotgun (WGS) entry which is preliminary data.</text>
</comment>
<dbReference type="Proteomes" id="UP000093000">
    <property type="component" value="Unassembled WGS sequence"/>
</dbReference>
<feature type="region of interest" description="Disordered" evidence="2">
    <location>
        <begin position="651"/>
        <end position="727"/>
    </location>
</feature>
<reference evidence="3 4" key="1">
    <citation type="submission" date="2016-03" db="EMBL/GenBank/DDBJ databases">
        <title>Choanephora cucurbitarum.</title>
        <authorList>
            <person name="Min B."/>
            <person name="Park H."/>
            <person name="Park J.-H."/>
            <person name="Shin H.-D."/>
            <person name="Choi I.-G."/>
        </authorList>
    </citation>
    <scope>NUCLEOTIDE SEQUENCE [LARGE SCALE GENOMIC DNA]</scope>
    <source>
        <strain evidence="3 4">KUS-F28377</strain>
    </source>
</reference>
<dbReference type="InParanoid" id="A0A1C7NMA0"/>